<name>A0A445MSS1_9BACT</name>
<organism evidence="1">
    <name type="scientific">uncultured Desulfobacterium sp</name>
    <dbReference type="NCBI Taxonomy" id="201089"/>
    <lineage>
        <taxon>Bacteria</taxon>
        <taxon>Pseudomonadati</taxon>
        <taxon>Thermodesulfobacteriota</taxon>
        <taxon>Desulfobacteria</taxon>
        <taxon>Desulfobacterales</taxon>
        <taxon>Desulfobacteriaceae</taxon>
        <taxon>Desulfobacterium</taxon>
        <taxon>environmental samples</taxon>
    </lineage>
</organism>
<reference evidence="1" key="1">
    <citation type="submission" date="2018-01" db="EMBL/GenBank/DDBJ databases">
        <authorList>
            <person name="Regsiter A."/>
            <person name="William W."/>
        </authorList>
    </citation>
    <scope>NUCLEOTIDE SEQUENCE</scope>
    <source>
        <strain evidence="1">TRIP AH-1</strain>
    </source>
</reference>
<dbReference type="EMBL" id="OJIN01000041">
    <property type="protein sequence ID" value="SPD72431.1"/>
    <property type="molecule type" value="Genomic_DNA"/>
</dbReference>
<proteinExistence type="predicted"/>
<dbReference type="AlphaFoldDB" id="A0A445MSS1"/>
<evidence type="ECO:0000313" key="1">
    <source>
        <dbReference type="EMBL" id="SPD72431.1"/>
    </source>
</evidence>
<sequence>MTGPEWHIYIGRIPFAERSNFWVSFESDNKLTKTKSNIYNRCLPCITNLYEQLKHGCSSITLGTAYDCWKITAVLKGIEECQSLLHEFEIRFPGKYVYGKFGSGQANAKTRVVIFHAESIEERDWLESALAECLPVVDKKADIRISRACEVLYAELLGDWRNWQPETPTKPPSTISRGVL</sequence>
<protein>
    <submittedName>
        <fullName evidence="1">Uncharacterized protein</fullName>
    </submittedName>
</protein>
<accession>A0A445MSS1</accession>
<gene>
    <name evidence="1" type="ORF">PITCH_A1350012</name>
</gene>